<organism evidence="12">
    <name type="scientific">Dictyoglomus thermophilum</name>
    <dbReference type="NCBI Taxonomy" id="14"/>
    <lineage>
        <taxon>Bacteria</taxon>
        <taxon>Pseudomonadati</taxon>
        <taxon>Dictyoglomota</taxon>
        <taxon>Dictyoglomia</taxon>
        <taxon>Dictyoglomales</taxon>
        <taxon>Dictyoglomaceae</taxon>
        <taxon>Dictyoglomus</taxon>
    </lineage>
</organism>
<accession>A0A7C2GVB0</accession>
<reference evidence="12" key="1">
    <citation type="journal article" date="2020" name="mSystems">
        <title>Genome- and Community-Level Interaction Insights into Carbon Utilization and Element Cycling Functions of Hydrothermarchaeota in Hydrothermal Sediment.</title>
        <authorList>
            <person name="Zhou Z."/>
            <person name="Liu Y."/>
            <person name="Xu W."/>
            <person name="Pan J."/>
            <person name="Luo Z.H."/>
            <person name="Li M."/>
        </authorList>
    </citation>
    <scope>NUCLEOTIDE SEQUENCE [LARGE SCALE GENOMIC DNA]</scope>
    <source>
        <strain evidence="12">SpSt-70</strain>
    </source>
</reference>
<dbReference type="SUPFAM" id="SSF52540">
    <property type="entry name" value="P-loop containing nucleoside triphosphate hydrolases"/>
    <property type="match status" value="2"/>
</dbReference>
<comment type="caution">
    <text evidence="12">The sequence shown here is derived from an EMBL/GenBank/DDBJ whole genome shotgun (WGS) entry which is preliminary data.</text>
</comment>
<dbReference type="InterPro" id="IPR050107">
    <property type="entry name" value="ABC_carbohydrate_import_ATPase"/>
</dbReference>
<comment type="subcellular location">
    <subcellularLocation>
        <location evidence="2">Cell inner membrane</location>
    </subcellularLocation>
    <subcellularLocation>
        <location evidence="1">Cell membrane</location>
        <topology evidence="1">Peripheral membrane protein</topology>
    </subcellularLocation>
</comment>
<evidence type="ECO:0000313" key="12">
    <source>
        <dbReference type="EMBL" id="HGK24418.1"/>
    </source>
</evidence>
<evidence type="ECO:0000256" key="8">
    <source>
        <dbReference type="ARBA" id="ARBA00022840"/>
    </source>
</evidence>
<dbReference type="PROSITE" id="PS50893">
    <property type="entry name" value="ABC_TRANSPORTER_2"/>
    <property type="match status" value="2"/>
</dbReference>
<protein>
    <submittedName>
        <fullName evidence="12">Sugar ABC transporter ATP-binding protein</fullName>
    </submittedName>
</protein>
<keyword evidence="8 12" id="KW-0067">ATP-binding</keyword>
<dbReference type="InterPro" id="IPR017871">
    <property type="entry name" value="ABC_transporter-like_CS"/>
</dbReference>
<dbReference type="CDD" id="cd03216">
    <property type="entry name" value="ABC_Carb_Monos_I"/>
    <property type="match status" value="1"/>
</dbReference>
<keyword evidence="5" id="KW-0762">Sugar transport</keyword>
<dbReference type="RefSeq" id="WP_149122519.1">
    <property type="nucleotide sequence ID" value="NZ_VTFL01000001.1"/>
</dbReference>
<dbReference type="Gene3D" id="3.40.50.300">
    <property type="entry name" value="P-loop containing nucleotide triphosphate hydrolases"/>
    <property type="match status" value="2"/>
</dbReference>
<dbReference type="FunFam" id="3.40.50.300:FF:000126">
    <property type="entry name" value="Galactose/methyl galactoside import ATP-binding protein MglA"/>
    <property type="match status" value="1"/>
</dbReference>
<dbReference type="CDD" id="cd03215">
    <property type="entry name" value="ABC_Carb_Monos_II"/>
    <property type="match status" value="1"/>
</dbReference>
<evidence type="ECO:0000256" key="7">
    <source>
        <dbReference type="ARBA" id="ARBA00022741"/>
    </source>
</evidence>
<feature type="domain" description="ABC transporter" evidence="11">
    <location>
        <begin position="254"/>
        <end position="495"/>
    </location>
</feature>
<evidence type="ECO:0000256" key="9">
    <source>
        <dbReference type="ARBA" id="ARBA00022967"/>
    </source>
</evidence>
<keyword evidence="6" id="KW-0677">Repeat</keyword>
<dbReference type="PANTHER" id="PTHR43790:SF3">
    <property type="entry name" value="D-ALLOSE IMPORT ATP-BINDING PROTEIN ALSA-RELATED"/>
    <property type="match status" value="1"/>
</dbReference>
<name>A0A7C2GVB0_DICTH</name>
<dbReference type="InterPro" id="IPR003439">
    <property type="entry name" value="ABC_transporter-like_ATP-bd"/>
</dbReference>
<evidence type="ECO:0000256" key="10">
    <source>
        <dbReference type="ARBA" id="ARBA00023136"/>
    </source>
</evidence>
<feature type="domain" description="ABC transporter" evidence="11">
    <location>
        <begin position="7"/>
        <end position="245"/>
    </location>
</feature>
<keyword evidence="4" id="KW-1003">Cell membrane</keyword>
<evidence type="ECO:0000256" key="1">
    <source>
        <dbReference type="ARBA" id="ARBA00004202"/>
    </source>
</evidence>
<gene>
    <name evidence="12" type="ORF">ENU78_08360</name>
</gene>
<keyword evidence="9" id="KW-1278">Translocase</keyword>
<dbReference type="SMART" id="SM00382">
    <property type="entry name" value="AAA"/>
    <property type="match status" value="2"/>
</dbReference>
<keyword evidence="10" id="KW-0472">Membrane</keyword>
<dbReference type="InterPro" id="IPR003593">
    <property type="entry name" value="AAA+_ATPase"/>
</dbReference>
<dbReference type="EMBL" id="DTDV01000021">
    <property type="protein sequence ID" value="HGK24418.1"/>
    <property type="molecule type" value="Genomic_DNA"/>
</dbReference>
<evidence type="ECO:0000259" key="11">
    <source>
        <dbReference type="PROSITE" id="PS50893"/>
    </source>
</evidence>
<evidence type="ECO:0000256" key="6">
    <source>
        <dbReference type="ARBA" id="ARBA00022737"/>
    </source>
</evidence>
<dbReference type="FunFam" id="3.40.50.300:FF:000127">
    <property type="entry name" value="Ribose import ATP-binding protein RbsA"/>
    <property type="match status" value="1"/>
</dbReference>
<evidence type="ECO:0000256" key="4">
    <source>
        <dbReference type="ARBA" id="ARBA00022475"/>
    </source>
</evidence>
<keyword evidence="3" id="KW-0813">Transport</keyword>
<dbReference type="PROSITE" id="PS00211">
    <property type="entry name" value="ABC_TRANSPORTER_1"/>
    <property type="match status" value="1"/>
</dbReference>
<dbReference type="InterPro" id="IPR027417">
    <property type="entry name" value="P-loop_NTPase"/>
</dbReference>
<dbReference type="GO" id="GO:0015749">
    <property type="term" value="P:monosaccharide transmembrane transport"/>
    <property type="evidence" value="ECO:0007669"/>
    <property type="project" value="UniProtKB-ARBA"/>
</dbReference>
<dbReference type="GO" id="GO:0016887">
    <property type="term" value="F:ATP hydrolysis activity"/>
    <property type="evidence" value="ECO:0007669"/>
    <property type="project" value="InterPro"/>
</dbReference>
<keyword evidence="7" id="KW-0547">Nucleotide-binding</keyword>
<evidence type="ECO:0000256" key="2">
    <source>
        <dbReference type="ARBA" id="ARBA00004533"/>
    </source>
</evidence>
<evidence type="ECO:0000256" key="5">
    <source>
        <dbReference type="ARBA" id="ARBA00022597"/>
    </source>
</evidence>
<dbReference type="AlphaFoldDB" id="A0A7C2GVB0"/>
<dbReference type="PANTHER" id="PTHR43790">
    <property type="entry name" value="CARBOHYDRATE TRANSPORT ATP-BINDING PROTEIN MG119-RELATED"/>
    <property type="match status" value="1"/>
</dbReference>
<dbReference type="GO" id="GO:0005886">
    <property type="term" value="C:plasma membrane"/>
    <property type="evidence" value="ECO:0007669"/>
    <property type="project" value="UniProtKB-SubCell"/>
</dbReference>
<dbReference type="GO" id="GO:0005524">
    <property type="term" value="F:ATP binding"/>
    <property type="evidence" value="ECO:0007669"/>
    <property type="project" value="UniProtKB-KW"/>
</dbReference>
<sequence>MNQELLLKMEKISKSFPGVKALDEVDLEVYKGEILALVGENGAGKSTLMKILTGVYQKDEGKIIFKGKEINPQNPHEAQSLGISIIYQEFNLAPNLDIATNIFLGNEPKKGKFIKIFDYKKAYEESLKLLALLGLELPPETLVKDLTVAEQQMVEIAKALAQKSELIIMDEPTSALAGREVKKLFEIMRKLKNEGISIIFITHRLEEVFEIADRIVVLRDGKRVGELPAQKDRYDDVIRMMVGREIRVIPKPSTKTEEVILEVRNLSSKKVKNISFELRKGEVLGIAGLVGAGRTEIIRAIFGADPIISGEIYLEGKKIEIKSPKDAVRYKIGLVPEDRKLQGLILDMMVYENISLPSLRYLFPNGIIKRKIEYDLAEHFVQKLQIKTPSIFQKVVNLSGGNQQKVVLSKWLALKPKILILDEPTRGIDVGAKAEIHKLIGEMAKEGIGIILISSELPEILALSDRILVVSKGRITAEISKEEATQEKIMQYAII</sequence>
<evidence type="ECO:0000256" key="3">
    <source>
        <dbReference type="ARBA" id="ARBA00022448"/>
    </source>
</evidence>
<dbReference type="Pfam" id="PF00005">
    <property type="entry name" value="ABC_tran"/>
    <property type="match status" value="2"/>
</dbReference>
<proteinExistence type="predicted"/>